<geneLocation type="plasmid" evidence="1 2">
    <name>pTA69</name>
</geneLocation>
<gene>
    <name evidence="1" type="ORF">TO73_2748</name>
</gene>
<proteinExistence type="predicted"/>
<reference evidence="2" key="1">
    <citation type="journal article" date="2015" name="PLoS ONE">
        <title>Complete Genome Sequence of Thermus aquaticus Y51MC23.</title>
        <authorList>
            <person name="Brumm P.J."/>
            <person name="Monsma S."/>
            <person name="Keough B."/>
            <person name="Jasinovica S."/>
            <person name="Ferguson E."/>
            <person name="Schoenfeld T."/>
            <person name="Lodes M."/>
            <person name="Mead D.A."/>
        </authorList>
    </citation>
    <scope>NUCLEOTIDE SEQUENCE [LARGE SCALE GENOMIC DNA]</scope>
    <source>
        <strain evidence="2">BAA-2747 / Y51MC23</strain>
    </source>
</reference>
<dbReference type="EMBL" id="CP010825">
    <property type="protein sequence ID" value="ALJ92277.1"/>
    <property type="molecule type" value="Genomic_DNA"/>
</dbReference>
<evidence type="ECO:0000313" key="2">
    <source>
        <dbReference type="Proteomes" id="UP000058660"/>
    </source>
</evidence>
<keyword evidence="1" id="KW-0614">Plasmid</keyword>
<name>A0ABM5VQ28_THEA5</name>
<dbReference type="RefSeq" id="WP_003049291.1">
    <property type="nucleotide sequence ID" value="NZ_CP010825.1"/>
</dbReference>
<dbReference type="Proteomes" id="UP000058660">
    <property type="component" value="Plasmid pTA69"/>
</dbReference>
<sequence>MRGLAALLFLGLALAQGVPRVQEVGEREAYWFLVNRTREVLVVGLPPASLAEALKDKRLTLLLGREAPPSWARGARVIRLGGSPMAGWFLLADGRYFLAPKEGRYVVVESREVVATLYGYFAVALGGSKP</sequence>
<organism evidence="1 2">
    <name type="scientific">Thermus aquaticus (strain ATCC BAA-2747 / Y51MC23)</name>
    <dbReference type="NCBI Taxonomy" id="498848"/>
    <lineage>
        <taxon>Bacteria</taxon>
        <taxon>Thermotogati</taxon>
        <taxon>Deinococcota</taxon>
        <taxon>Deinococci</taxon>
        <taxon>Thermales</taxon>
        <taxon>Thermaceae</taxon>
        <taxon>Thermus</taxon>
    </lineage>
</organism>
<keyword evidence="2" id="KW-1185">Reference proteome</keyword>
<accession>A0ABM5VQ28</accession>
<evidence type="ECO:0000313" key="1">
    <source>
        <dbReference type="EMBL" id="ALJ92277.1"/>
    </source>
</evidence>
<protein>
    <submittedName>
        <fullName evidence="1">Uncharacterized protein</fullName>
    </submittedName>
</protein>